<proteinExistence type="predicted"/>
<sequence>MTPPPSLYRRSSIIEYLSNLPIRPRLPSIRSRTSRKSTASSLNSFAAAFLAANEQSMLPAILRNADVTNKLLEYIVDSPNGRRSLARLARTCKAFKEPALNVLWRELDSFVPLLALFPNALMKRSRRPGLGLSKTPEPADWERLLAYADRVRSITYNEAYNNVAPTIFAVIEELRPKQFILPKLTALTWKAETAAGLERSRLFLNPGLQSLTIEMGNKYTKMGDFLNYIMEKTALTT</sequence>
<dbReference type="Proteomes" id="UP000292702">
    <property type="component" value="Unassembled WGS sequence"/>
</dbReference>
<dbReference type="EMBL" id="RWJN01000341">
    <property type="protein sequence ID" value="TCD62847.1"/>
    <property type="molecule type" value="Genomic_DNA"/>
</dbReference>
<dbReference type="AlphaFoldDB" id="A0A4V2MVQ0"/>
<organism evidence="1 2">
    <name type="scientific">Steccherinum ochraceum</name>
    <dbReference type="NCBI Taxonomy" id="92696"/>
    <lineage>
        <taxon>Eukaryota</taxon>
        <taxon>Fungi</taxon>
        <taxon>Dikarya</taxon>
        <taxon>Basidiomycota</taxon>
        <taxon>Agaricomycotina</taxon>
        <taxon>Agaricomycetes</taxon>
        <taxon>Polyporales</taxon>
        <taxon>Steccherinaceae</taxon>
        <taxon>Steccherinum</taxon>
    </lineage>
</organism>
<evidence type="ECO:0008006" key="3">
    <source>
        <dbReference type="Google" id="ProtNLM"/>
    </source>
</evidence>
<accession>A0A4V2MVQ0</accession>
<gene>
    <name evidence="1" type="ORF">EIP91_006360</name>
</gene>
<keyword evidence="2" id="KW-1185">Reference proteome</keyword>
<dbReference type="OrthoDB" id="268763at2759"/>
<name>A0A4V2MVQ0_9APHY</name>
<evidence type="ECO:0000313" key="1">
    <source>
        <dbReference type="EMBL" id="TCD62847.1"/>
    </source>
</evidence>
<comment type="caution">
    <text evidence="1">The sequence shown here is derived from an EMBL/GenBank/DDBJ whole genome shotgun (WGS) entry which is preliminary data.</text>
</comment>
<evidence type="ECO:0000313" key="2">
    <source>
        <dbReference type="Proteomes" id="UP000292702"/>
    </source>
</evidence>
<reference evidence="1 2" key="1">
    <citation type="submission" date="2018-11" db="EMBL/GenBank/DDBJ databases">
        <title>Genome assembly of Steccherinum ochraceum LE-BIN_3174, the white-rot fungus of the Steccherinaceae family (The Residual Polyporoid clade, Polyporales, Basidiomycota).</title>
        <authorList>
            <person name="Fedorova T.V."/>
            <person name="Glazunova O.A."/>
            <person name="Landesman E.O."/>
            <person name="Moiseenko K.V."/>
            <person name="Psurtseva N.V."/>
            <person name="Savinova O.S."/>
            <person name="Shakhova N.V."/>
            <person name="Tyazhelova T.V."/>
            <person name="Vasina D.V."/>
        </authorList>
    </citation>
    <scope>NUCLEOTIDE SEQUENCE [LARGE SCALE GENOMIC DNA]</scope>
    <source>
        <strain evidence="1 2">LE-BIN_3174</strain>
    </source>
</reference>
<feature type="non-terminal residue" evidence="1">
    <location>
        <position position="237"/>
    </location>
</feature>
<protein>
    <recommendedName>
        <fullName evidence="3">F-box domain-containing protein</fullName>
    </recommendedName>
</protein>
<dbReference type="STRING" id="92696.A0A4V2MVQ0"/>